<dbReference type="Proteomes" id="UP001140234">
    <property type="component" value="Unassembled WGS sequence"/>
</dbReference>
<organism evidence="1 2">
    <name type="scientific">Coemansia nantahalensis</name>
    <dbReference type="NCBI Taxonomy" id="2789366"/>
    <lineage>
        <taxon>Eukaryota</taxon>
        <taxon>Fungi</taxon>
        <taxon>Fungi incertae sedis</taxon>
        <taxon>Zoopagomycota</taxon>
        <taxon>Kickxellomycotina</taxon>
        <taxon>Kickxellomycetes</taxon>
        <taxon>Kickxellales</taxon>
        <taxon>Kickxellaceae</taxon>
        <taxon>Coemansia</taxon>
    </lineage>
</organism>
<name>A0ACC1JQ87_9FUNG</name>
<keyword evidence="2" id="KW-1185">Reference proteome</keyword>
<protein>
    <submittedName>
        <fullName evidence="1">mRNA decay protein</fullName>
    </submittedName>
</protein>
<reference evidence="1" key="1">
    <citation type="submission" date="2022-07" db="EMBL/GenBank/DDBJ databases">
        <title>Phylogenomic reconstructions and comparative analyses of Kickxellomycotina fungi.</title>
        <authorList>
            <person name="Reynolds N.K."/>
            <person name="Stajich J.E."/>
            <person name="Barry K."/>
            <person name="Grigoriev I.V."/>
            <person name="Crous P."/>
            <person name="Smith M.E."/>
        </authorList>
    </citation>
    <scope>NUCLEOTIDE SEQUENCE</scope>
    <source>
        <strain evidence="1">CBS 109366</strain>
    </source>
</reference>
<dbReference type="EMBL" id="JANBUJ010002086">
    <property type="protein sequence ID" value="KAJ2765194.1"/>
    <property type="molecule type" value="Genomic_DNA"/>
</dbReference>
<evidence type="ECO:0000313" key="2">
    <source>
        <dbReference type="Proteomes" id="UP001140234"/>
    </source>
</evidence>
<proteinExistence type="predicted"/>
<accession>A0ACC1JQ87</accession>
<gene>
    <name evidence="1" type="primary">NMD2_1</name>
    <name evidence="1" type="ORF">IWQ57_004873</name>
</gene>
<sequence>LHRARAARPEKIRTPYERYIRKLFYEDLAGDTVAAVCQLLRRLPWGDGTGDDPQRVRHALMCCFSKVWKIKHANLGLAAAALGALGCVHPWFRVAVVDAVAESIKLGLERSVFEHNQRRIAEVAYVGEMFGCGVVGPQVVLDLVRLLVAYGHRELPPQPGCGCELDPPSSYFRIRLVCTLLLACGSRLGSAAGPARMAELSLHLQMYILAKDHPLPVDIDYSVDNLFEAVFSQTPRFGSWGEAAQCAVSRAGQALPTPPAALATPENRAPSGEPLTAAGSGLGATASGSTSPPGSGADADADGSDAESDDAASVVSDTDRLLAEMEEAQRQREALEALLDREEEDALEHEFNKLMLEASDLRRTDSASKLDVGIPMSLIGRPVMRPPSADRADGSGAAIRLSLLTGKKQRPVVHELDIPAASRMAQSMRQQEESAMREKAHLKRIVLDYERREAEEEQRQYQRELAARRASAFPASGASAARPVVPGALFVNRPSLGAMRRQRHATGAGAPHDQQRQQQQQRAGAYPGIPDHFR</sequence>
<evidence type="ECO:0000313" key="1">
    <source>
        <dbReference type="EMBL" id="KAJ2765194.1"/>
    </source>
</evidence>
<feature type="non-terminal residue" evidence="1">
    <location>
        <position position="1"/>
    </location>
</feature>
<comment type="caution">
    <text evidence="1">The sequence shown here is derived from an EMBL/GenBank/DDBJ whole genome shotgun (WGS) entry which is preliminary data.</text>
</comment>